<evidence type="ECO:0000313" key="1">
    <source>
        <dbReference type="EMBL" id="TXK26896.1"/>
    </source>
</evidence>
<organism evidence="1 2">
    <name type="scientific">Pontibacter qinzhouensis</name>
    <dbReference type="NCBI Taxonomy" id="2603253"/>
    <lineage>
        <taxon>Bacteria</taxon>
        <taxon>Pseudomonadati</taxon>
        <taxon>Bacteroidota</taxon>
        <taxon>Cytophagia</taxon>
        <taxon>Cytophagales</taxon>
        <taxon>Hymenobacteraceae</taxon>
        <taxon>Pontibacter</taxon>
    </lineage>
</organism>
<reference evidence="1 2" key="1">
    <citation type="submission" date="2019-08" db="EMBL/GenBank/DDBJ databases">
        <authorList>
            <person name="Shi S."/>
        </authorList>
    </citation>
    <scope>NUCLEOTIDE SEQUENCE [LARGE SCALE GENOMIC DNA]</scope>
    <source>
        <strain evidence="1 2">GY10130</strain>
    </source>
</reference>
<accession>A0A5C8IZY6</accession>
<evidence type="ECO:0000313" key="2">
    <source>
        <dbReference type="Proteomes" id="UP000321926"/>
    </source>
</evidence>
<proteinExistence type="predicted"/>
<dbReference type="AlphaFoldDB" id="A0A5C8IZY6"/>
<keyword evidence="2" id="KW-1185">Reference proteome</keyword>
<sequence length="497" mass="59258">MQELRKLLDIASYCEQGSFNLHDHQNEHSKESQLIVGVRSGKYTSDSEAVFDLYSTSDTNDVRYKMLKHRLKKKLFKILFLFDFSKTKLRSYIIYEQECLQYIYQAGVLIRQTEYDISNKLLNKASAISKKYDFTKLTVSVLDSKLAIEVEEGNLTNYLKIKEEFDFYNNKLSYETEAKSLYQKFKLNINKSVNTRKNFLPQIPTLLRRLEELWAHARTFETFEYYYRITIWYNELIGDFEKIIEFTKQVEVWLQEGLINEYRNEPQFQKFILVYAHLRAKIYDTGLSYAIEYKESFDPNFPNWFSFMENYLLLAAHARKYELAQQIIIEVHQNRAVQKITKNARERWALYKSYLTFLNHNSINYSAFNFQSFASTVPEYSKDKQGFNVAIIILQFMYFLQKGDSEALMYRIESLKKYILAHLKDSFSSRSKTFLKLLILTVVENFDAEECLYKGEKYYQKLLETSPPGDAYAEIEIIPYEHLWEHVIEILKNKRIQ</sequence>
<dbReference type="EMBL" id="VRTY01000122">
    <property type="protein sequence ID" value="TXK26896.1"/>
    <property type="molecule type" value="Genomic_DNA"/>
</dbReference>
<comment type="caution">
    <text evidence="1">The sequence shown here is derived from an EMBL/GenBank/DDBJ whole genome shotgun (WGS) entry which is preliminary data.</text>
</comment>
<dbReference type="Proteomes" id="UP000321926">
    <property type="component" value="Unassembled WGS sequence"/>
</dbReference>
<gene>
    <name evidence="1" type="ORF">FVR03_21455</name>
</gene>
<dbReference type="OrthoDB" id="1490648at2"/>
<protein>
    <submittedName>
        <fullName evidence="1">Uncharacterized protein</fullName>
    </submittedName>
</protein>
<name>A0A5C8IZY6_9BACT</name>
<dbReference type="RefSeq" id="WP_147923827.1">
    <property type="nucleotide sequence ID" value="NZ_VRTY01000122.1"/>
</dbReference>